<dbReference type="Proteomes" id="UP000278756">
    <property type="component" value="Chromosome 1"/>
</dbReference>
<reference evidence="5" key="1">
    <citation type="journal article" date="2017" name="Biotechnol. Biofuels">
        <title>Evaluation of environmental bacterial communities as a factor affecting the growth of duckweed Lemna minor.</title>
        <authorList>
            <person name="Ishizawa H."/>
            <person name="Kuroda M."/>
            <person name="Morikawa M."/>
            <person name="Ike M."/>
        </authorList>
    </citation>
    <scope>NUCLEOTIDE SEQUENCE [LARGE SCALE GENOMIC DNA]</scope>
    <source>
        <strain evidence="5">M6</strain>
    </source>
</reference>
<dbReference type="OrthoDB" id="7390714at2"/>
<keyword evidence="2" id="KW-0732">Signal</keyword>
<evidence type="ECO:0000256" key="2">
    <source>
        <dbReference type="SAM" id="SignalP"/>
    </source>
</evidence>
<gene>
    <name evidence="4" type="ORF">EM6_0941</name>
</gene>
<dbReference type="Pfam" id="PF05036">
    <property type="entry name" value="SPOR"/>
    <property type="match status" value="1"/>
</dbReference>
<feature type="domain" description="SPOR" evidence="3">
    <location>
        <begin position="164"/>
        <end position="247"/>
    </location>
</feature>
<accession>A0A3G9G3P3</accession>
<feature type="signal peptide" evidence="2">
    <location>
        <begin position="1"/>
        <end position="19"/>
    </location>
</feature>
<dbReference type="RefSeq" id="WP_126420647.1">
    <property type="nucleotide sequence ID" value="NZ_AP018827.1"/>
</dbReference>
<dbReference type="EMBL" id="AP018827">
    <property type="protein sequence ID" value="BBF80361.1"/>
    <property type="molecule type" value="Genomic_DNA"/>
</dbReference>
<feature type="chain" id="PRO_5018045471" description="SPOR domain-containing protein" evidence="2">
    <location>
        <begin position="20"/>
        <end position="247"/>
    </location>
</feature>
<dbReference type="AlphaFoldDB" id="A0A3G9G3P3"/>
<dbReference type="PROSITE" id="PS51257">
    <property type="entry name" value="PROKAR_LIPOPROTEIN"/>
    <property type="match status" value="1"/>
</dbReference>
<feature type="compositionally biased region" description="Low complexity" evidence="1">
    <location>
        <begin position="54"/>
        <end position="64"/>
    </location>
</feature>
<protein>
    <recommendedName>
        <fullName evidence="3">SPOR domain-containing protein</fullName>
    </recommendedName>
</protein>
<dbReference type="PROSITE" id="PS51724">
    <property type="entry name" value="SPOR"/>
    <property type="match status" value="1"/>
</dbReference>
<name>A0A3G9G3P3_9CAUL</name>
<feature type="region of interest" description="Disordered" evidence="1">
    <location>
        <begin position="46"/>
        <end position="68"/>
    </location>
</feature>
<evidence type="ECO:0000313" key="5">
    <source>
        <dbReference type="Proteomes" id="UP000278756"/>
    </source>
</evidence>
<dbReference type="Gene3D" id="3.30.70.1070">
    <property type="entry name" value="Sporulation related repeat"/>
    <property type="match status" value="1"/>
</dbReference>
<evidence type="ECO:0000256" key="1">
    <source>
        <dbReference type="SAM" id="MobiDB-lite"/>
    </source>
</evidence>
<dbReference type="InterPro" id="IPR007730">
    <property type="entry name" value="SPOR-like_dom"/>
</dbReference>
<reference evidence="5" key="2">
    <citation type="journal article" date="2017" name="Plant Physiol. Biochem.">
        <title>Differential oxidative and antioxidative response of duckweed Lemna minor toward plant growth promoting/inhibiting bacteria.</title>
        <authorList>
            <person name="Ishizawa H."/>
            <person name="Kuroda M."/>
            <person name="Morikawa M."/>
            <person name="Ike M."/>
        </authorList>
    </citation>
    <scope>NUCLEOTIDE SEQUENCE [LARGE SCALE GENOMIC DNA]</scope>
    <source>
        <strain evidence="5">M6</strain>
    </source>
</reference>
<organism evidence="4 5">
    <name type="scientific">Asticcacaulis excentricus</name>
    <dbReference type="NCBI Taxonomy" id="78587"/>
    <lineage>
        <taxon>Bacteria</taxon>
        <taxon>Pseudomonadati</taxon>
        <taxon>Pseudomonadota</taxon>
        <taxon>Alphaproteobacteria</taxon>
        <taxon>Caulobacterales</taxon>
        <taxon>Caulobacteraceae</taxon>
        <taxon>Asticcacaulis</taxon>
    </lineage>
</organism>
<dbReference type="SUPFAM" id="SSF110997">
    <property type="entry name" value="Sporulation related repeat"/>
    <property type="match status" value="1"/>
</dbReference>
<proteinExistence type="predicted"/>
<dbReference type="GO" id="GO:0042834">
    <property type="term" value="F:peptidoglycan binding"/>
    <property type="evidence" value="ECO:0007669"/>
    <property type="project" value="InterPro"/>
</dbReference>
<dbReference type="InterPro" id="IPR036680">
    <property type="entry name" value="SPOR-like_sf"/>
</dbReference>
<evidence type="ECO:0000259" key="3">
    <source>
        <dbReference type="PROSITE" id="PS51724"/>
    </source>
</evidence>
<evidence type="ECO:0000313" key="4">
    <source>
        <dbReference type="EMBL" id="BBF80361.1"/>
    </source>
</evidence>
<sequence length="247" mass="26119">MRSLFSVSRLALLTVACVAAGLSGCDMPRGDGKDFQRMAARLAEIDIEGKGDQASSASEASSSATRDEPIQLAFETAKELTTGKDGLLAAIPKEATGSLIRVVNPLDMERPDADTPLETGVSASATVLAQTETQTPTEPPVKAVPEKVAKAPVLKTTAKPADNGIEQMVRSVQVGSFSSRAVAEAAWRDLRARHPGLDNFKPILQPVTAANGQALVRLRIGPVHSPEQAERLCNQLAIQDAWCRKAG</sequence>